<dbReference type="InterPro" id="IPR021320">
    <property type="entry name" value="DUF2905"/>
</dbReference>
<organism evidence="2 3">
    <name type="scientific">Candidatus Muproteobacteria bacterium RBG_16_65_31</name>
    <dbReference type="NCBI Taxonomy" id="1817759"/>
    <lineage>
        <taxon>Bacteria</taxon>
        <taxon>Pseudomonadati</taxon>
        <taxon>Pseudomonadota</taxon>
        <taxon>Candidatus Muproteobacteria</taxon>
    </lineage>
</organism>
<dbReference type="Pfam" id="PF11146">
    <property type="entry name" value="DUF2905"/>
    <property type="match status" value="1"/>
</dbReference>
<accession>A0A1F6TEW9</accession>
<sequence length="66" mass="7582">MPRTLIVLGVLLVLIGLAWPWLAKLGLFRLPGDIVIERGNFKFYFPVTSMILISLVLSLIFWLLRK</sequence>
<proteinExistence type="predicted"/>
<evidence type="ECO:0000313" key="2">
    <source>
        <dbReference type="EMBL" id="OGI43668.1"/>
    </source>
</evidence>
<reference evidence="2 3" key="1">
    <citation type="journal article" date="2016" name="Nat. Commun.">
        <title>Thousands of microbial genomes shed light on interconnected biogeochemical processes in an aquifer system.</title>
        <authorList>
            <person name="Anantharaman K."/>
            <person name="Brown C.T."/>
            <person name="Hug L.A."/>
            <person name="Sharon I."/>
            <person name="Castelle C.J."/>
            <person name="Probst A.J."/>
            <person name="Thomas B.C."/>
            <person name="Singh A."/>
            <person name="Wilkins M.J."/>
            <person name="Karaoz U."/>
            <person name="Brodie E.L."/>
            <person name="Williams K.H."/>
            <person name="Hubbard S.S."/>
            <person name="Banfield J.F."/>
        </authorList>
    </citation>
    <scope>NUCLEOTIDE SEQUENCE [LARGE SCALE GENOMIC DNA]</scope>
</reference>
<keyword evidence="1" id="KW-0472">Membrane</keyword>
<evidence type="ECO:0008006" key="4">
    <source>
        <dbReference type="Google" id="ProtNLM"/>
    </source>
</evidence>
<dbReference type="Proteomes" id="UP000179344">
    <property type="component" value="Unassembled WGS sequence"/>
</dbReference>
<feature type="transmembrane region" description="Helical" evidence="1">
    <location>
        <begin position="44"/>
        <end position="64"/>
    </location>
</feature>
<keyword evidence="1" id="KW-1133">Transmembrane helix</keyword>
<protein>
    <recommendedName>
        <fullName evidence="4">DUF2905 domain-containing protein</fullName>
    </recommendedName>
</protein>
<comment type="caution">
    <text evidence="2">The sequence shown here is derived from an EMBL/GenBank/DDBJ whole genome shotgun (WGS) entry which is preliminary data.</text>
</comment>
<evidence type="ECO:0000256" key="1">
    <source>
        <dbReference type="SAM" id="Phobius"/>
    </source>
</evidence>
<dbReference type="PANTHER" id="PTHR36443">
    <property type="entry name" value="BSR5223 PROTEIN"/>
    <property type="match status" value="1"/>
</dbReference>
<dbReference type="PANTHER" id="PTHR36443:SF1">
    <property type="entry name" value="BSR5223 PROTEIN"/>
    <property type="match status" value="1"/>
</dbReference>
<name>A0A1F6TEW9_9PROT</name>
<gene>
    <name evidence="2" type="ORF">A2V92_02105</name>
</gene>
<evidence type="ECO:0000313" key="3">
    <source>
        <dbReference type="Proteomes" id="UP000179344"/>
    </source>
</evidence>
<dbReference type="AlphaFoldDB" id="A0A1F6TEW9"/>
<keyword evidence="1" id="KW-0812">Transmembrane</keyword>
<dbReference type="EMBL" id="MFST01000104">
    <property type="protein sequence ID" value="OGI43668.1"/>
    <property type="molecule type" value="Genomic_DNA"/>
</dbReference>